<feature type="domain" description="Rhodopsin" evidence="3">
    <location>
        <begin position="44"/>
        <end position="278"/>
    </location>
</feature>
<feature type="compositionally biased region" description="Basic and acidic residues" evidence="1">
    <location>
        <begin position="406"/>
        <end position="423"/>
    </location>
</feature>
<dbReference type="OrthoDB" id="3918601at2759"/>
<feature type="region of interest" description="Disordered" evidence="1">
    <location>
        <begin position="378"/>
        <end position="423"/>
    </location>
</feature>
<dbReference type="AlphaFoldDB" id="A0A9P4L5V5"/>
<feature type="transmembrane region" description="Helical" evidence="2">
    <location>
        <begin position="28"/>
        <end position="47"/>
    </location>
</feature>
<feature type="region of interest" description="Disordered" evidence="1">
    <location>
        <begin position="345"/>
        <end position="365"/>
    </location>
</feature>
<evidence type="ECO:0000259" key="3">
    <source>
        <dbReference type="Pfam" id="PF20684"/>
    </source>
</evidence>
<dbReference type="InterPro" id="IPR049326">
    <property type="entry name" value="Rhodopsin_dom_fungi"/>
</dbReference>
<protein>
    <recommendedName>
        <fullName evidence="3">Rhodopsin domain-containing protein</fullName>
    </recommendedName>
</protein>
<proteinExistence type="predicted"/>
<evidence type="ECO:0000313" key="4">
    <source>
        <dbReference type="EMBL" id="KAF1843336.1"/>
    </source>
</evidence>
<gene>
    <name evidence="4" type="ORF">K460DRAFT_341341</name>
</gene>
<feature type="region of interest" description="Disordered" evidence="1">
    <location>
        <begin position="287"/>
        <end position="333"/>
    </location>
</feature>
<keyword evidence="5" id="KW-1185">Reference proteome</keyword>
<accession>A0A9P4L5V5</accession>
<evidence type="ECO:0000313" key="5">
    <source>
        <dbReference type="Proteomes" id="UP000800039"/>
    </source>
</evidence>
<dbReference type="PANTHER" id="PTHR38794">
    <property type="entry name" value="INTEGRAL MEMBRANE PROTEIN"/>
    <property type="match status" value="1"/>
</dbReference>
<feature type="compositionally biased region" description="Polar residues" evidence="1">
    <location>
        <begin position="303"/>
        <end position="316"/>
    </location>
</feature>
<evidence type="ECO:0000256" key="1">
    <source>
        <dbReference type="SAM" id="MobiDB-lite"/>
    </source>
</evidence>
<sequence>MTAVFGTSHRPIPRQPGSSENVGPYVDVVTWILLITSALAVLTRLITKRALRRSIDVDDAFVIAALIVSIGSGISVSVQTANGLGRDISSLADNQIVAYQKSEYANKLLYIATLAFAKLSIISLLMILTASDLHRNLGIILTVFIALWGIVSEFVTAFQCGTVEPWRFFGPEVHCLDLTSFWRGMGIINMITDLALILFPLHVIVTLQMSMSKKITILTFFGARSIDIIATAVQMAYLYGFSSPNPTRDLWKWTVVTQIIECITILTSCVPYLRPLLESLPSGMYGSDELRRRGTPSELGYSRSKSGSYQLSSNGSKIEGGTRHSRKSQTEGGIKRFLPMLSQEKTTHSNSASGLPGGPRRPDGEIDVEITAMNHRLGDDKKWETESTGSHSKILKTTVMSTEWEEAQRRSRDASSDDIEVVK</sequence>
<feature type="transmembrane region" description="Helical" evidence="2">
    <location>
        <begin position="186"/>
        <end position="205"/>
    </location>
</feature>
<dbReference type="Pfam" id="PF20684">
    <property type="entry name" value="Fung_rhodopsin"/>
    <property type="match status" value="1"/>
</dbReference>
<dbReference type="GeneID" id="63848398"/>
<dbReference type="Proteomes" id="UP000800039">
    <property type="component" value="Unassembled WGS sequence"/>
</dbReference>
<feature type="transmembrane region" description="Helical" evidence="2">
    <location>
        <begin position="137"/>
        <end position="158"/>
    </location>
</feature>
<reference evidence="4" key="1">
    <citation type="submission" date="2020-01" db="EMBL/GenBank/DDBJ databases">
        <authorList>
            <consortium name="DOE Joint Genome Institute"/>
            <person name="Haridas S."/>
            <person name="Albert R."/>
            <person name="Binder M."/>
            <person name="Bloem J."/>
            <person name="Labutti K."/>
            <person name="Salamov A."/>
            <person name="Andreopoulos B."/>
            <person name="Baker S.E."/>
            <person name="Barry K."/>
            <person name="Bills G."/>
            <person name="Bluhm B.H."/>
            <person name="Cannon C."/>
            <person name="Castanera R."/>
            <person name="Culley D.E."/>
            <person name="Daum C."/>
            <person name="Ezra D."/>
            <person name="Gonzalez J.B."/>
            <person name="Henrissat B."/>
            <person name="Kuo A."/>
            <person name="Liang C."/>
            <person name="Lipzen A."/>
            <person name="Lutzoni F."/>
            <person name="Magnuson J."/>
            <person name="Mondo S."/>
            <person name="Nolan M."/>
            <person name="Ohm R."/>
            <person name="Pangilinan J."/>
            <person name="Park H.-J."/>
            <person name="Ramirez L."/>
            <person name="Alfaro M."/>
            <person name="Sun H."/>
            <person name="Tritt A."/>
            <person name="Yoshinaga Y."/>
            <person name="Zwiers L.-H."/>
            <person name="Turgeon B.G."/>
            <person name="Goodwin S.B."/>
            <person name="Spatafora J.W."/>
            <person name="Crous P.W."/>
            <person name="Grigoriev I.V."/>
        </authorList>
    </citation>
    <scope>NUCLEOTIDE SEQUENCE</scope>
    <source>
        <strain evidence="4">CBS 394.84</strain>
    </source>
</reference>
<dbReference type="PANTHER" id="PTHR38794:SF1">
    <property type="entry name" value="INTEGRAL MEMBRANE PROTEIN"/>
    <property type="match status" value="1"/>
</dbReference>
<feature type="transmembrane region" description="Helical" evidence="2">
    <location>
        <begin position="59"/>
        <end position="78"/>
    </location>
</feature>
<organism evidence="4 5">
    <name type="scientific">Cucurbitaria berberidis CBS 394.84</name>
    <dbReference type="NCBI Taxonomy" id="1168544"/>
    <lineage>
        <taxon>Eukaryota</taxon>
        <taxon>Fungi</taxon>
        <taxon>Dikarya</taxon>
        <taxon>Ascomycota</taxon>
        <taxon>Pezizomycotina</taxon>
        <taxon>Dothideomycetes</taxon>
        <taxon>Pleosporomycetidae</taxon>
        <taxon>Pleosporales</taxon>
        <taxon>Pleosporineae</taxon>
        <taxon>Cucurbitariaceae</taxon>
        <taxon>Cucurbitaria</taxon>
    </lineage>
</organism>
<keyword evidence="2" id="KW-1133">Transmembrane helix</keyword>
<name>A0A9P4L5V5_9PLEO</name>
<comment type="caution">
    <text evidence="4">The sequence shown here is derived from an EMBL/GenBank/DDBJ whole genome shotgun (WGS) entry which is preliminary data.</text>
</comment>
<dbReference type="EMBL" id="ML976617">
    <property type="protein sequence ID" value="KAF1843336.1"/>
    <property type="molecule type" value="Genomic_DNA"/>
</dbReference>
<keyword evidence="2" id="KW-0812">Transmembrane</keyword>
<evidence type="ECO:0000256" key="2">
    <source>
        <dbReference type="SAM" id="Phobius"/>
    </source>
</evidence>
<feature type="transmembrane region" description="Helical" evidence="2">
    <location>
        <begin position="217"/>
        <end position="239"/>
    </location>
</feature>
<dbReference type="RefSeq" id="XP_040785899.1">
    <property type="nucleotide sequence ID" value="XM_040931146.1"/>
</dbReference>
<keyword evidence="2" id="KW-0472">Membrane</keyword>
<feature type="transmembrane region" description="Helical" evidence="2">
    <location>
        <begin position="108"/>
        <end position="130"/>
    </location>
</feature>